<dbReference type="Proteomes" id="UP001360560">
    <property type="component" value="Unassembled WGS sequence"/>
</dbReference>
<dbReference type="EMBL" id="BTFZ01000011">
    <property type="protein sequence ID" value="GMM37203.1"/>
    <property type="molecule type" value="Genomic_DNA"/>
</dbReference>
<evidence type="ECO:0000313" key="1">
    <source>
        <dbReference type="EMBL" id="GMM37203.1"/>
    </source>
</evidence>
<accession>A0AAV5QQK4</accession>
<evidence type="ECO:0008006" key="3">
    <source>
        <dbReference type="Google" id="ProtNLM"/>
    </source>
</evidence>
<comment type="caution">
    <text evidence="1">The sequence shown here is derived from an EMBL/GenBank/DDBJ whole genome shotgun (WGS) entry which is preliminary data.</text>
</comment>
<dbReference type="AlphaFoldDB" id="A0AAV5QQK4"/>
<sequence>MTTLVKPNLVIDSDFQETVANYGSIISSVSQNDEVSNKLNELAASETSEEFYQQVLESVSILKGLPDKELESTLNLVFYFISEPLFESESTQEEESTFIARFQILLNQLYELSPSANPVFNDRVSIKFTSVLSVLCIFFNLIDEKSKLRLEILNTIVKIYGKLDQDSAKENLYLIKPLLKKSSVDSTKFVFEKYLVECQSSEDEIIKFTTALAKLIEPVYFNEALVILKLATIRYGAKASNSEVITNLAIQALKTPKEIDLSYFYQFDISKITHKTVLELLKLYTATKNNLKEFTSFVNDHKSEIESELSVSSKTLISKKEFLIIANLALTAAESNNYEATIESDNKEAVKKFSNIAPVLSYKQISDELNYQNDLVKIESLLINAVKLNIFQGKIDQIKQIFCIYKINLVIVLGEKDDDCSNKLGSKEWKFILGNLKNWKKSITEASDIIEQQKKKLSSH</sequence>
<dbReference type="GeneID" id="90075178"/>
<dbReference type="RefSeq" id="XP_064854199.1">
    <property type="nucleotide sequence ID" value="XM_064998127.1"/>
</dbReference>
<keyword evidence="2" id="KW-1185">Reference proteome</keyword>
<gene>
    <name evidence="1" type="ORF">DASC09_045280</name>
</gene>
<protein>
    <recommendedName>
        <fullName evidence="3">EIF3m</fullName>
    </recommendedName>
</protein>
<proteinExistence type="predicted"/>
<name>A0AAV5QQK4_9ASCO</name>
<organism evidence="1 2">
    <name type="scientific">Saccharomycopsis crataegensis</name>
    <dbReference type="NCBI Taxonomy" id="43959"/>
    <lineage>
        <taxon>Eukaryota</taxon>
        <taxon>Fungi</taxon>
        <taxon>Dikarya</taxon>
        <taxon>Ascomycota</taxon>
        <taxon>Saccharomycotina</taxon>
        <taxon>Saccharomycetes</taxon>
        <taxon>Saccharomycopsidaceae</taxon>
        <taxon>Saccharomycopsis</taxon>
    </lineage>
</organism>
<reference evidence="1 2" key="1">
    <citation type="journal article" date="2023" name="Elife">
        <title>Identification of key yeast species and microbe-microbe interactions impacting larval growth of Drosophila in the wild.</title>
        <authorList>
            <person name="Mure A."/>
            <person name="Sugiura Y."/>
            <person name="Maeda R."/>
            <person name="Honda K."/>
            <person name="Sakurai N."/>
            <person name="Takahashi Y."/>
            <person name="Watada M."/>
            <person name="Katoh T."/>
            <person name="Gotoh A."/>
            <person name="Gotoh Y."/>
            <person name="Taniguchi I."/>
            <person name="Nakamura K."/>
            <person name="Hayashi T."/>
            <person name="Katayama T."/>
            <person name="Uemura T."/>
            <person name="Hattori Y."/>
        </authorList>
    </citation>
    <scope>NUCLEOTIDE SEQUENCE [LARGE SCALE GENOMIC DNA]</scope>
    <source>
        <strain evidence="1 2">SC-9</strain>
    </source>
</reference>
<evidence type="ECO:0000313" key="2">
    <source>
        <dbReference type="Proteomes" id="UP001360560"/>
    </source>
</evidence>